<gene>
    <name evidence="2" type="ORF">BG006_001427</name>
</gene>
<evidence type="ECO:0000313" key="3">
    <source>
        <dbReference type="Proteomes" id="UP000696485"/>
    </source>
</evidence>
<feature type="compositionally biased region" description="Low complexity" evidence="1">
    <location>
        <begin position="102"/>
        <end position="115"/>
    </location>
</feature>
<accession>A0A9P5SAW1</accession>
<comment type="caution">
    <text evidence="2">The sequence shown here is derived from an EMBL/GenBank/DDBJ whole genome shotgun (WGS) entry which is preliminary data.</text>
</comment>
<feature type="region of interest" description="Disordered" evidence="1">
    <location>
        <begin position="90"/>
        <end position="132"/>
    </location>
</feature>
<feature type="compositionally biased region" description="Polar residues" evidence="1">
    <location>
        <begin position="90"/>
        <end position="101"/>
    </location>
</feature>
<organism evidence="2 3">
    <name type="scientific">Podila minutissima</name>
    <dbReference type="NCBI Taxonomy" id="64525"/>
    <lineage>
        <taxon>Eukaryota</taxon>
        <taxon>Fungi</taxon>
        <taxon>Fungi incertae sedis</taxon>
        <taxon>Mucoromycota</taxon>
        <taxon>Mortierellomycotina</taxon>
        <taxon>Mortierellomycetes</taxon>
        <taxon>Mortierellales</taxon>
        <taxon>Mortierellaceae</taxon>
        <taxon>Podila</taxon>
    </lineage>
</organism>
<dbReference type="EMBL" id="JAAAUY010001281">
    <property type="protein sequence ID" value="KAF9323469.1"/>
    <property type="molecule type" value="Genomic_DNA"/>
</dbReference>
<reference evidence="2" key="1">
    <citation type="journal article" date="2020" name="Fungal Divers.">
        <title>Resolving the Mortierellaceae phylogeny through synthesis of multi-gene phylogenetics and phylogenomics.</title>
        <authorList>
            <person name="Vandepol N."/>
            <person name="Liber J."/>
            <person name="Desiro A."/>
            <person name="Na H."/>
            <person name="Kennedy M."/>
            <person name="Barry K."/>
            <person name="Grigoriev I.V."/>
            <person name="Miller A.N."/>
            <person name="O'Donnell K."/>
            <person name="Stajich J.E."/>
            <person name="Bonito G."/>
        </authorList>
    </citation>
    <scope>NUCLEOTIDE SEQUENCE</scope>
    <source>
        <strain evidence="2">NVP1</strain>
    </source>
</reference>
<keyword evidence="3" id="KW-1185">Reference proteome</keyword>
<feature type="non-terminal residue" evidence="2">
    <location>
        <position position="1"/>
    </location>
</feature>
<feature type="compositionally biased region" description="Basic and acidic residues" evidence="1">
    <location>
        <begin position="229"/>
        <end position="239"/>
    </location>
</feature>
<protein>
    <submittedName>
        <fullName evidence="2">Uncharacterized protein</fullName>
    </submittedName>
</protein>
<dbReference type="AlphaFoldDB" id="A0A9P5SAW1"/>
<proteinExistence type="predicted"/>
<feature type="region of interest" description="Disordered" evidence="1">
    <location>
        <begin position="216"/>
        <end position="258"/>
    </location>
</feature>
<sequence length="258" mass="27736">WPQDMGSVSGTFSDNLETPGTKLLCHPMYKWIEVNGIAYDYIPVCGLPAGFVDESVQGHPQSQSKQSPESTQVVVKYACVEEIESGTPISASNCSNNECSQISTDSGTDTTEGTINRPSTAIPTSQGIGHCSSTTATDVVTESTITMDQDVITDPFNTTVQEATTASISIKFTKKTEKTKKAESIIGSLTQTVPCGATLIIELSDEEEHFEVTATVPSKRRVQDSTSRGVKDSRTEANIHPKPHNQGTQDCPLEIESD</sequence>
<evidence type="ECO:0000313" key="2">
    <source>
        <dbReference type="EMBL" id="KAF9323469.1"/>
    </source>
</evidence>
<dbReference type="Proteomes" id="UP000696485">
    <property type="component" value="Unassembled WGS sequence"/>
</dbReference>
<feature type="compositionally biased region" description="Polar residues" evidence="1">
    <location>
        <begin position="116"/>
        <end position="132"/>
    </location>
</feature>
<name>A0A9P5SAW1_9FUNG</name>
<evidence type="ECO:0000256" key="1">
    <source>
        <dbReference type="SAM" id="MobiDB-lite"/>
    </source>
</evidence>